<accession>A0A8H4QKB7</accession>
<gene>
    <name evidence="2" type="ORF">D9613_012761</name>
</gene>
<dbReference type="SUPFAM" id="SSF56634">
    <property type="entry name" value="Heme-dependent catalase-like"/>
    <property type="match status" value="1"/>
</dbReference>
<organism evidence="2 3">
    <name type="scientific">Agrocybe pediades</name>
    <dbReference type="NCBI Taxonomy" id="84607"/>
    <lineage>
        <taxon>Eukaryota</taxon>
        <taxon>Fungi</taxon>
        <taxon>Dikarya</taxon>
        <taxon>Basidiomycota</taxon>
        <taxon>Agaricomycotina</taxon>
        <taxon>Agaricomycetes</taxon>
        <taxon>Agaricomycetidae</taxon>
        <taxon>Agaricales</taxon>
        <taxon>Agaricineae</taxon>
        <taxon>Strophariaceae</taxon>
        <taxon>Agrocybe</taxon>
    </lineage>
</organism>
<evidence type="ECO:0000313" key="2">
    <source>
        <dbReference type="EMBL" id="KAF4612518.1"/>
    </source>
</evidence>
<dbReference type="AlphaFoldDB" id="A0A8H4QKB7"/>
<comment type="caution">
    <text evidence="2">The sequence shown here is derived from an EMBL/GenBank/DDBJ whole genome shotgun (WGS) entry which is preliminary data.</text>
</comment>
<evidence type="ECO:0000256" key="1">
    <source>
        <dbReference type="SAM" id="MobiDB-lite"/>
    </source>
</evidence>
<keyword evidence="3" id="KW-1185">Reference proteome</keyword>
<protein>
    <submittedName>
        <fullName evidence="2">Uncharacterized protein</fullName>
    </submittedName>
</protein>
<dbReference type="InterPro" id="IPR020835">
    <property type="entry name" value="Catalase_sf"/>
</dbReference>
<proteinExistence type="predicted"/>
<evidence type="ECO:0000313" key="3">
    <source>
        <dbReference type="Proteomes" id="UP000521872"/>
    </source>
</evidence>
<dbReference type="Proteomes" id="UP000521872">
    <property type="component" value="Unassembled WGS sequence"/>
</dbReference>
<dbReference type="GO" id="GO:0020037">
    <property type="term" value="F:heme binding"/>
    <property type="evidence" value="ECO:0007669"/>
    <property type="project" value="InterPro"/>
</dbReference>
<sequence>MSFQPTKPTCRPDATFYLSCRPFSVNFRCSIPGSISCRLCLPRPLVIPSHLSAPWNDLPTLKPSPTSHPDYPLHPTSTGPLPPSPFASRTRLGKPNIPDPGPSADPRGMTVRECNHLDIVVHPTPSIPVRTGAQFLEYLRMLLPRLLGRNLLPLWKNFVTEHSSALTFVQTPEPAPTSYGK</sequence>
<name>A0A8H4QKB7_9AGAR</name>
<feature type="region of interest" description="Disordered" evidence="1">
    <location>
        <begin position="61"/>
        <end position="103"/>
    </location>
</feature>
<reference evidence="2 3" key="1">
    <citation type="submission" date="2019-12" db="EMBL/GenBank/DDBJ databases">
        <authorList>
            <person name="Floudas D."/>
            <person name="Bentzer J."/>
            <person name="Ahren D."/>
            <person name="Johansson T."/>
            <person name="Persson P."/>
            <person name="Tunlid A."/>
        </authorList>
    </citation>
    <scope>NUCLEOTIDE SEQUENCE [LARGE SCALE GENOMIC DNA]</scope>
    <source>
        <strain evidence="2 3">CBS 102.39</strain>
    </source>
</reference>
<dbReference type="EMBL" id="JAACJL010000049">
    <property type="protein sequence ID" value="KAF4612518.1"/>
    <property type="molecule type" value="Genomic_DNA"/>
</dbReference>